<dbReference type="EMBL" id="MSFM01000003">
    <property type="protein sequence ID" value="PKY06653.1"/>
    <property type="molecule type" value="Genomic_DNA"/>
</dbReference>
<keyword evidence="6 9" id="KW-0648">Protein biosynthesis</keyword>
<dbReference type="OrthoDB" id="10250478at2759"/>
<evidence type="ECO:0000256" key="2">
    <source>
        <dbReference type="ARBA" id="ARBA00012836"/>
    </source>
</evidence>
<dbReference type="GO" id="GO:0006425">
    <property type="term" value="P:glutaminyl-tRNA aminoacylation"/>
    <property type="evidence" value="ECO:0007669"/>
    <property type="project" value="InterPro"/>
</dbReference>
<evidence type="ECO:0000313" key="15">
    <source>
        <dbReference type="Proteomes" id="UP000234254"/>
    </source>
</evidence>
<dbReference type="SUPFAM" id="SSF52374">
    <property type="entry name" value="Nucleotidylyl transferase"/>
    <property type="match status" value="1"/>
</dbReference>
<evidence type="ECO:0000256" key="3">
    <source>
        <dbReference type="ARBA" id="ARBA00022598"/>
    </source>
</evidence>
<dbReference type="Pfam" id="PF20974">
    <property type="entry name" value="tRNA-synt_1c_C2"/>
    <property type="match status" value="1"/>
</dbReference>
<organism evidence="14 15">
    <name type="scientific">Aspergillus campestris (strain IBT 28561)</name>
    <dbReference type="NCBI Taxonomy" id="1392248"/>
    <lineage>
        <taxon>Eukaryota</taxon>
        <taxon>Fungi</taxon>
        <taxon>Dikarya</taxon>
        <taxon>Ascomycota</taxon>
        <taxon>Pezizomycotina</taxon>
        <taxon>Eurotiomycetes</taxon>
        <taxon>Eurotiomycetidae</taxon>
        <taxon>Eurotiales</taxon>
        <taxon>Aspergillaceae</taxon>
        <taxon>Aspergillus</taxon>
        <taxon>Aspergillus subgen. Circumdati</taxon>
    </lineage>
</organism>
<keyword evidence="15" id="KW-1185">Reference proteome</keyword>
<keyword evidence="7 9" id="KW-0030">Aminoacyl-tRNA synthetase</keyword>
<dbReference type="InterPro" id="IPR014729">
    <property type="entry name" value="Rossmann-like_a/b/a_fold"/>
</dbReference>
<comment type="catalytic activity">
    <reaction evidence="8">
        <text>tRNA(Gln) + L-glutamine + ATP = L-glutaminyl-tRNA(Gln) + AMP + diphosphate</text>
        <dbReference type="Rhea" id="RHEA:20121"/>
        <dbReference type="Rhea" id="RHEA-COMP:9662"/>
        <dbReference type="Rhea" id="RHEA-COMP:9681"/>
        <dbReference type="ChEBI" id="CHEBI:30616"/>
        <dbReference type="ChEBI" id="CHEBI:33019"/>
        <dbReference type="ChEBI" id="CHEBI:58359"/>
        <dbReference type="ChEBI" id="CHEBI:78442"/>
        <dbReference type="ChEBI" id="CHEBI:78521"/>
        <dbReference type="ChEBI" id="CHEBI:456215"/>
        <dbReference type="EC" id="6.1.1.18"/>
    </reaction>
</comment>
<keyword evidence="4 9" id="KW-0547">Nucleotide-binding</keyword>
<evidence type="ECO:0000256" key="7">
    <source>
        <dbReference type="ARBA" id="ARBA00023146"/>
    </source>
</evidence>
<evidence type="ECO:0000256" key="5">
    <source>
        <dbReference type="ARBA" id="ARBA00022840"/>
    </source>
</evidence>
<feature type="domain" description="tRNA synthetases class I (E and Q) anti-codon binding" evidence="13">
    <location>
        <begin position="514"/>
        <end position="570"/>
    </location>
</feature>
<dbReference type="FunFam" id="2.40.240.10:FF:000015">
    <property type="entry name" value="Glutaminyl-tRNA synthetase"/>
    <property type="match status" value="1"/>
</dbReference>
<keyword evidence="3 9" id="KW-0436">Ligase</keyword>
<comment type="similarity">
    <text evidence="1 9">Belongs to the class-I aminoacyl-tRNA synthetase family.</text>
</comment>
<dbReference type="Gene3D" id="3.40.50.620">
    <property type="entry name" value="HUPs"/>
    <property type="match status" value="1"/>
</dbReference>
<dbReference type="InterPro" id="IPR000924">
    <property type="entry name" value="Glu/Gln-tRNA-synth"/>
</dbReference>
<dbReference type="InterPro" id="IPR020058">
    <property type="entry name" value="Glu/Gln-tRNA-synth_Ib_cat-dom"/>
</dbReference>
<dbReference type="GO" id="GO:0005829">
    <property type="term" value="C:cytosol"/>
    <property type="evidence" value="ECO:0007669"/>
    <property type="project" value="TreeGrafter"/>
</dbReference>
<dbReference type="FunFam" id="2.40.240.10:FF:000007">
    <property type="entry name" value="Glutamine--tRNA ligase"/>
    <property type="match status" value="1"/>
</dbReference>
<dbReference type="AlphaFoldDB" id="A0A2I1D9U5"/>
<dbReference type="InterPro" id="IPR004514">
    <property type="entry name" value="Gln-tRNA-synth"/>
</dbReference>
<dbReference type="EC" id="6.1.1.18" evidence="2"/>
<dbReference type="FunFam" id="3.40.50.620:FF:000183">
    <property type="entry name" value="Glutaminyl-tRNA synthetase"/>
    <property type="match status" value="1"/>
</dbReference>
<dbReference type="Proteomes" id="UP000234254">
    <property type="component" value="Unassembled WGS sequence"/>
</dbReference>
<evidence type="ECO:0000259" key="13">
    <source>
        <dbReference type="Pfam" id="PF20974"/>
    </source>
</evidence>
<name>A0A2I1D9U5_ASPC2</name>
<dbReference type="SUPFAM" id="SSF50715">
    <property type="entry name" value="Ribosomal protein L25-like"/>
    <property type="match status" value="1"/>
</dbReference>
<dbReference type="InterPro" id="IPR020056">
    <property type="entry name" value="Rbsml_bL25/Gln-tRNA_synth_N"/>
</dbReference>
<evidence type="ECO:0000256" key="8">
    <source>
        <dbReference type="ARBA" id="ARBA00048270"/>
    </source>
</evidence>
<dbReference type="PROSITE" id="PS00178">
    <property type="entry name" value="AA_TRNA_LIGASE_I"/>
    <property type="match status" value="1"/>
</dbReference>
<feature type="region of interest" description="Disordered" evidence="10">
    <location>
        <begin position="1"/>
        <end position="63"/>
    </location>
</feature>
<protein>
    <recommendedName>
        <fullName evidence="2">glutamine--tRNA ligase</fullName>
        <ecNumber evidence="2">6.1.1.18</ecNumber>
    </recommendedName>
</protein>
<dbReference type="GeneID" id="36546836"/>
<evidence type="ECO:0000313" key="14">
    <source>
        <dbReference type="EMBL" id="PKY06653.1"/>
    </source>
</evidence>
<keyword evidence="5 9" id="KW-0067">ATP-binding</keyword>
<evidence type="ECO:0000256" key="1">
    <source>
        <dbReference type="ARBA" id="ARBA00005594"/>
    </source>
</evidence>
<evidence type="ECO:0000256" key="4">
    <source>
        <dbReference type="ARBA" id="ARBA00022741"/>
    </source>
</evidence>
<evidence type="ECO:0000256" key="10">
    <source>
        <dbReference type="SAM" id="MobiDB-lite"/>
    </source>
</evidence>
<dbReference type="Gene3D" id="2.40.240.10">
    <property type="entry name" value="Ribosomal Protein L25, Chain P"/>
    <property type="match status" value="2"/>
</dbReference>
<dbReference type="PANTHER" id="PTHR43097:SF4">
    <property type="entry name" value="GLUTAMINE--TRNA LIGASE"/>
    <property type="match status" value="1"/>
</dbReference>
<dbReference type="VEuPathDB" id="FungiDB:P168DRAFT_309536"/>
<feature type="domain" description="Glutamyl/glutaminyl-tRNA synthetase class Ib anti-codon binding" evidence="12">
    <location>
        <begin position="404"/>
        <end position="504"/>
    </location>
</feature>
<dbReference type="Pfam" id="PF03950">
    <property type="entry name" value="tRNA-synt_1c_C"/>
    <property type="match status" value="1"/>
</dbReference>
<sequence>MADAVADNLAKLQLDPETGEMVSKGELKKRMQKRAKKASKDSAKATQPAKSTEKAAPQKAVAPTADPDAIFKQGFLSEVYNLRPSPHVRTRFPPEPNGYLHLGHAKAIAINFGFARFHGGECILRFDDTNPDAEEEKYFHAIEDIIRWLGFTPSRITYSSDNFQRLYDLAEKLIGLGKAYVCHCNEADLKMQRGGEDNRSPRFQCAHASQDVETNLTKFRDMAAGKYEPQTAFLRMKQYLLESGNPQMWDIVAYRIPKNRTPHIRTGTKWHIYPSYDFAHCLCDSFENITHSLCTTEFVTARESYEWLNKTLGVYEPMQREYGRLNVTGTVMSKRVLKELVEKGHVRAWDDPRLYTLIAIRRRGVPPGAILSFVGELGVTTSLSIIQIARFEQSIRRYLESSVPRLCLVLDPVRVVIKNLGDLEGQELELPFSPKKPEFGSYKLKMTSTVYIDRSDFREVPSKEFFRLSPGNTVGLMNVPQPIKATSFSTDPTTGQVTEIQAELAPDSGKPKSFIHWVPEGSRKVTARIHHSLFKSENPMAAEGGFLADINPNSETIYPDALVNAGFEEVRRRAPWPQAEGEKAGSGPEGVRFQAMRVAYFAMDSDSTEDSIVLNRIVALKEDAGKEGGK</sequence>
<dbReference type="RefSeq" id="XP_024695247.1">
    <property type="nucleotide sequence ID" value="XM_024839312.1"/>
</dbReference>
<dbReference type="InterPro" id="IPR011035">
    <property type="entry name" value="Ribosomal_bL25/Gln-tRNA_synth"/>
</dbReference>
<evidence type="ECO:0000256" key="9">
    <source>
        <dbReference type="RuleBase" id="RU363037"/>
    </source>
</evidence>
<dbReference type="InterPro" id="IPR020059">
    <property type="entry name" value="Glu/Gln-tRNA-synth_Ib_codon-bd"/>
</dbReference>
<dbReference type="InterPro" id="IPR050132">
    <property type="entry name" value="Gln/Glu-tRNA_Ligase"/>
</dbReference>
<dbReference type="GO" id="GO:0005524">
    <property type="term" value="F:ATP binding"/>
    <property type="evidence" value="ECO:0007669"/>
    <property type="project" value="UniProtKB-KW"/>
</dbReference>
<dbReference type="InterPro" id="IPR001412">
    <property type="entry name" value="aa-tRNA-synth_I_CS"/>
</dbReference>
<proteinExistence type="inferred from homology"/>
<dbReference type="PANTHER" id="PTHR43097">
    <property type="entry name" value="GLUTAMINE-TRNA LIGASE"/>
    <property type="match status" value="1"/>
</dbReference>
<dbReference type="GO" id="GO:0004819">
    <property type="term" value="F:glutamine-tRNA ligase activity"/>
    <property type="evidence" value="ECO:0007669"/>
    <property type="project" value="UniProtKB-EC"/>
</dbReference>
<comment type="caution">
    <text evidence="14">The sequence shown here is derived from an EMBL/GenBank/DDBJ whole genome shotgun (WGS) entry which is preliminary data.</text>
</comment>
<feature type="domain" description="Glutamyl/glutaminyl-tRNA synthetase class Ib catalytic" evidence="11">
    <location>
        <begin position="88"/>
        <end position="398"/>
    </location>
</feature>
<evidence type="ECO:0000256" key="6">
    <source>
        <dbReference type="ARBA" id="ARBA00022917"/>
    </source>
</evidence>
<dbReference type="InterPro" id="IPR049437">
    <property type="entry name" value="tRNA-synt_1c_C2"/>
</dbReference>
<dbReference type="PRINTS" id="PR00987">
    <property type="entry name" value="TRNASYNTHGLU"/>
</dbReference>
<evidence type="ECO:0000259" key="12">
    <source>
        <dbReference type="Pfam" id="PF03950"/>
    </source>
</evidence>
<dbReference type="Pfam" id="PF00749">
    <property type="entry name" value="tRNA-synt_1c"/>
    <property type="match status" value="1"/>
</dbReference>
<evidence type="ECO:0000259" key="11">
    <source>
        <dbReference type="Pfam" id="PF00749"/>
    </source>
</evidence>
<gene>
    <name evidence="14" type="ORF">P168DRAFT_309536</name>
</gene>
<accession>A0A2I1D9U5</accession>
<dbReference type="NCBIfam" id="TIGR00440">
    <property type="entry name" value="glnS"/>
    <property type="match status" value="1"/>
</dbReference>
<reference evidence="14" key="1">
    <citation type="submission" date="2016-12" db="EMBL/GenBank/DDBJ databases">
        <title>The genomes of Aspergillus section Nigri reveals drivers in fungal speciation.</title>
        <authorList>
            <consortium name="DOE Joint Genome Institute"/>
            <person name="Vesth T.C."/>
            <person name="Nybo J."/>
            <person name="Theobald S."/>
            <person name="Brandl J."/>
            <person name="Frisvad J.C."/>
            <person name="Nielsen K.F."/>
            <person name="Lyhne E.K."/>
            <person name="Kogle M.E."/>
            <person name="Kuo A."/>
            <person name="Riley R."/>
            <person name="Clum A."/>
            <person name="Nolan M."/>
            <person name="Lipzen A."/>
            <person name="Salamov A."/>
            <person name="Henrissat B."/>
            <person name="Wiebenga A."/>
            <person name="De vries R.P."/>
            <person name="Grigoriev I.V."/>
            <person name="Mortensen U.H."/>
            <person name="Andersen M.R."/>
            <person name="Baker S.E."/>
        </authorList>
    </citation>
    <scope>NUCLEOTIDE SEQUENCE</scope>
    <source>
        <strain evidence="14">IBT 28561</strain>
    </source>
</reference>